<sequence>MTLHGDTRIDNYYWLRDDERARPDVLEYLHAENAYGKQVMDSQLSLQERLLKEIIDRIPQREVSAPYSKNGFRYRQVYEPGCEYAIYQRQSVLKEEWDEWEILLDANQRAAKSEFYTLGGLGICAQQPANGGGGRLPFPPPVRPALLRPQQRRVVPGNPRKCHLRLCLEQRFTLCLVCA</sequence>
<evidence type="ECO:0000259" key="2">
    <source>
        <dbReference type="Pfam" id="PF02897"/>
    </source>
</evidence>
<dbReference type="GO" id="GO:0006508">
    <property type="term" value="P:proteolysis"/>
    <property type="evidence" value="ECO:0007669"/>
    <property type="project" value="UniProtKB-KW"/>
</dbReference>
<reference evidence="3 4" key="1">
    <citation type="submission" date="2018-06" db="EMBL/GenBank/DDBJ databases">
        <authorList>
            <consortium name="Pathogen Informatics"/>
            <person name="Doyle S."/>
        </authorList>
    </citation>
    <scope>NUCLEOTIDE SEQUENCE [LARGE SCALE GENOMIC DNA]</scope>
    <source>
        <strain evidence="3 4">NCTC5050</strain>
    </source>
</reference>
<keyword evidence="4" id="KW-1185">Reference proteome</keyword>
<dbReference type="InterPro" id="IPR023302">
    <property type="entry name" value="Pept_S9A_N"/>
</dbReference>
<name>A0A378BG33_KLEPO</name>
<dbReference type="PANTHER" id="PTHR11757:SF19">
    <property type="entry name" value="PROLYL ENDOPEPTIDASE-LIKE"/>
    <property type="match status" value="1"/>
</dbReference>
<dbReference type="AlphaFoldDB" id="A0A378BG33"/>
<feature type="domain" description="Peptidase S9A N-terminal" evidence="2">
    <location>
        <begin position="2"/>
        <end position="121"/>
    </location>
</feature>
<dbReference type="GO" id="GO:0004252">
    <property type="term" value="F:serine-type endopeptidase activity"/>
    <property type="evidence" value="ECO:0007669"/>
    <property type="project" value="UniProtKB-EC"/>
</dbReference>
<organism evidence="3 4">
    <name type="scientific">Klebsiella pneumoniae subsp. ozaenae</name>
    <dbReference type="NCBI Taxonomy" id="574"/>
    <lineage>
        <taxon>Bacteria</taxon>
        <taxon>Pseudomonadati</taxon>
        <taxon>Pseudomonadota</taxon>
        <taxon>Gammaproteobacteria</taxon>
        <taxon>Enterobacterales</taxon>
        <taxon>Enterobacteriaceae</taxon>
        <taxon>Klebsiella/Raoultella group</taxon>
        <taxon>Klebsiella</taxon>
        <taxon>Klebsiella pneumoniae complex</taxon>
    </lineage>
</organism>
<evidence type="ECO:0000313" key="3">
    <source>
        <dbReference type="EMBL" id="STV40108.1"/>
    </source>
</evidence>
<protein>
    <submittedName>
        <fullName evidence="3">Protease 2</fullName>
        <ecNumber evidence="3">3.4.21.83</ecNumber>
    </submittedName>
</protein>
<evidence type="ECO:0000313" key="4">
    <source>
        <dbReference type="Proteomes" id="UP000255382"/>
    </source>
</evidence>
<comment type="similarity">
    <text evidence="1">Belongs to the peptidase S9A family.</text>
</comment>
<dbReference type="EC" id="3.4.21.83" evidence="3"/>
<dbReference type="Proteomes" id="UP000255382">
    <property type="component" value="Unassembled WGS sequence"/>
</dbReference>
<gene>
    <name evidence="3" type="primary">ptrB_3</name>
    <name evidence="3" type="ORF">NCTC5050_04950</name>
</gene>
<proteinExistence type="inferred from homology"/>
<keyword evidence="3" id="KW-0645">Protease</keyword>
<dbReference type="InterPro" id="IPR029058">
    <property type="entry name" value="AB_hydrolase_fold"/>
</dbReference>
<dbReference type="Pfam" id="PF02897">
    <property type="entry name" value="Peptidase_S9_N"/>
    <property type="match status" value="1"/>
</dbReference>
<dbReference type="Gene3D" id="2.130.10.120">
    <property type="entry name" value="Prolyl oligopeptidase, N-terminal domain"/>
    <property type="match status" value="1"/>
</dbReference>
<evidence type="ECO:0000256" key="1">
    <source>
        <dbReference type="ARBA" id="ARBA00005228"/>
    </source>
</evidence>
<accession>A0A378BG33</accession>
<dbReference type="Gene3D" id="3.40.50.1820">
    <property type="entry name" value="alpha/beta hydrolase"/>
    <property type="match status" value="1"/>
</dbReference>
<keyword evidence="3" id="KW-0378">Hydrolase</keyword>
<dbReference type="EMBL" id="UGLZ01000005">
    <property type="protein sequence ID" value="STV40108.1"/>
    <property type="molecule type" value="Genomic_DNA"/>
</dbReference>
<dbReference type="SUPFAM" id="SSF50993">
    <property type="entry name" value="Peptidase/esterase 'gauge' domain"/>
    <property type="match status" value="1"/>
</dbReference>
<dbReference type="InterPro" id="IPR051543">
    <property type="entry name" value="Serine_Peptidase_S9A"/>
</dbReference>
<dbReference type="PANTHER" id="PTHR11757">
    <property type="entry name" value="PROTEASE FAMILY S9A OLIGOPEPTIDASE"/>
    <property type="match status" value="1"/>
</dbReference>